<comment type="catalytic activity">
    <reaction evidence="8">
        <text>L-threonyl-[protein] + ATP = 3-O-(5'-adenylyl)-L-threonyl-[protein] + diphosphate</text>
        <dbReference type="Rhea" id="RHEA:54292"/>
        <dbReference type="Rhea" id="RHEA-COMP:11060"/>
        <dbReference type="Rhea" id="RHEA-COMP:13847"/>
        <dbReference type="ChEBI" id="CHEBI:30013"/>
        <dbReference type="ChEBI" id="CHEBI:30616"/>
        <dbReference type="ChEBI" id="CHEBI:33019"/>
        <dbReference type="ChEBI" id="CHEBI:138113"/>
        <dbReference type="EC" id="2.7.7.108"/>
    </reaction>
</comment>
<dbReference type="GO" id="GO:0030145">
    <property type="term" value="F:manganese ion binding"/>
    <property type="evidence" value="ECO:0007669"/>
    <property type="project" value="UniProtKB-UniRule"/>
</dbReference>
<dbReference type="Proteomes" id="UP000250744">
    <property type="component" value="Unassembled WGS sequence"/>
</dbReference>
<dbReference type="GO" id="GO:0000287">
    <property type="term" value="F:magnesium ion binding"/>
    <property type="evidence" value="ECO:0007669"/>
    <property type="project" value="UniProtKB-UniRule"/>
</dbReference>
<evidence type="ECO:0000256" key="3">
    <source>
        <dbReference type="ARBA" id="ARBA00022695"/>
    </source>
</evidence>
<feature type="binding site" evidence="8">
    <location>
        <position position="116"/>
    </location>
    <ligand>
        <name>ATP</name>
        <dbReference type="ChEBI" id="CHEBI:30616"/>
    </ligand>
</feature>
<accession>A0A364NNG8</accession>
<dbReference type="PANTHER" id="PTHR32057:SF14">
    <property type="entry name" value="PROTEIN ADENYLYLTRANSFERASE SELO, MITOCHONDRIAL"/>
    <property type="match status" value="1"/>
</dbReference>
<dbReference type="OrthoDB" id="9776281at2"/>
<dbReference type="NCBIfam" id="NF000658">
    <property type="entry name" value="PRK00029.1"/>
    <property type="match status" value="1"/>
</dbReference>
<dbReference type="GO" id="GO:0070733">
    <property type="term" value="F:AMPylase activity"/>
    <property type="evidence" value="ECO:0007669"/>
    <property type="project" value="UniProtKB-EC"/>
</dbReference>
<dbReference type="EC" id="2.7.7.108" evidence="8"/>
<gene>
    <name evidence="8" type="primary">ydiU</name>
    <name evidence="8" type="synonym">selO</name>
    <name evidence="9" type="ORF">DN062_06530</name>
</gene>
<organism evidence="9 10">
    <name type="scientific">Nitrincola tibetensis</name>
    <dbReference type="NCBI Taxonomy" id="2219697"/>
    <lineage>
        <taxon>Bacteria</taxon>
        <taxon>Pseudomonadati</taxon>
        <taxon>Pseudomonadota</taxon>
        <taxon>Gammaproteobacteria</taxon>
        <taxon>Oceanospirillales</taxon>
        <taxon>Oceanospirillaceae</taxon>
        <taxon>Nitrincola</taxon>
    </lineage>
</organism>
<comment type="catalytic activity">
    <reaction evidence="8">
        <text>L-tyrosyl-[protein] + UTP = O-(5'-uridylyl)-L-tyrosyl-[protein] + diphosphate</text>
        <dbReference type="Rhea" id="RHEA:83887"/>
        <dbReference type="Rhea" id="RHEA-COMP:10136"/>
        <dbReference type="Rhea" id="RHEA-COMP:20238"/>
        <dbReference type="ChEBI" id="CHEBI:33019"/>
        <dbReference type="ChEBI" id="CHEBI:46398"/>
        <dbReference type="ChEBI" id="CHEBI:46858"/>
        <dbReference type="ChEBI" id="CHEBI:90602"/>
    </reaction>
</comment>
<comment type="catalytic activity">
    <reaction evidence="8">
        <text>L-seryl-[protein] + UTP = O-(5'-uridylyl)-L-seryl-[protein] + diphosphate</text>
        <dbReference type="Rhea" id="RHEA:64604"/>
        <dbReference type="Rhea" id="RHEA-COMP:9863"/>
        <dbReference type="Rhea" id="RHEA-COMP:16635"/>
        <dbReference type="ChEBI" id="CHEBI:29999"/>
        <dbReference type="ChEBI" id="CHEBI:33019"/>
        <dbReference type="ChEBI" id="CHEBI:46398"/>
        <dbReference type="ChEBI" id="CHEBI:156051"/>
    </reaction>
</comment>
<comment type="similarity">
    <text evidence="1 8">Belongs to the SELO family.</text>
</comment>
<keyword evidence="7 8" id="KW-0460">Magnesium</keyword>
<proteinExistence type="inferred from homology"/>
<reference evidence="9 10" key="1">
    <citation type="submission" date="2018-06" db="EMBL/GenBank/DDBJ databases">
        <title>Nitrincola tibetense sp. nov., isolated from Lake XuguoCo on Tibetan Plateau.</title>
        <authorList>
            <person name="Xing P."/>
        </authorList>
    </citation>
    <scope>NUCLEOTIDE SEQUENCE [LARGE SCALE GENOMIC DNA]</scope>
    <source>
        <strain evidence="10">xg18</strain>
    </source>
</reference>
<evidence type="ECO:0000256" key="1">
    <source>
        <dbReference type="ARBA" id="ARBA00009747"/>
    </source>
</evidence>
<keyword evidence="4 8" id="KW-0479">Metal-binding</keyword>
<comment type="catalytic activity">
    <reaction evidence="8">
        <text>L-tyrosyl-[protein] + ATP = O-(5'-adenylyl)-L-tyrosyl-[protein] + diphosphate</text>
        <dbReference type="Rhea" id="RHEA:54288"/>
        <dbReference type="Rhea" id="RHEA-COMP:10136"/>
        <dbReference type="Rhea" id="RHEA-COMP:13846"/>
        <dbReference type="ChEBI" id="CHEBI:30616"/>
        <dbReference type="ChEBI" id="CHEBI:33019"/>
        <dbReference type="ChEBI" id="CHEBI:46858"/>
        <dbReference type="ChEBI" id="CHEBI:83624"/>
        <dbReference type="EC" id="2.7.7.108"/>
    </reaction>
</comment>
<evidence type="ECO:0000313" key="9">
    <source>
        <dbReference type="EMBL" id="RAU18427.1"/>
    </source>
</evidence>
<dbReference type="GO" id="GO:0005524">
    <property type="term" value="F:ATP binding"/>
    <property type="evidence" value="ECO:0007669"/>
    <property type="project" value="UniProtKB-UniRule"/>
</dbReference>
<comment type="catalytic activity">
    <reaction evidence="8">
        <text>L-seryl-[protein] + ATP = 3-O-(5'-adenylyl)-L-seryl-[protein] + diphosphate</text>
        <dbReference type="Rhea" id="RHEA:58120"/>
        <dbReference type="Rhea" id="RHEA-COMP:9863"/>
        <dbReference type="Rhea" id="RHEA-COMP:15073"/>
        <dbReference type="ChEBI" id="CHEBI:29999"/>
        <dbReference type="ChEBI" id="CHEBI:30616"/>
        <dbReference type="ChEBI" id="CHEBI:33019"/>
        <dbReference type="ChEBI" id="CHEBI:142516"/>
        <dbReference type="EC" id="2.7.7.108"/>
    </reaction>
</comment>
<evidence type="ECO:0000256" key="7">
    <source>
        <dbReference type="ARBA" id="ARBA00022842"/>
    </source>
</evidence>
<feature type="active site" description="Proton acceptor" evidence="8">
    <location>
        <position position="255"/>
    </location>
</feature>
<name>A0A364NNG8_9GAMM</name>
<dbReference type="RefSeq" id="WP_112158536.1">
    <property type="nucleotide sequence ID" value="NZ_QKRX01000004.1"/>
</dbReference>
<keyword evidence="2 8" id="KW-0808">Transferase</keyword>
<evidence type="ECO:0000313" key="10">
    <source>
        <dbReference type="Proteomes" id="UP000250744"/>
    </source>
</evidence>
<evidence type="ECO:0000256" key="8">
    <source>
        <dbReference type="HAMAP-Rule" id="MF_00692"/>
    </source>
</evidence>
<evidence type="ECO:0000256" key="4">
    <source>
        <dbReference type="ARBA" id="ARBA00022723"/>
    </source>
</evidence>
<dbReference type="Pfam" id="PF02696">
    <property type="entry name" value="SelO"/>
    <property type="match status" value="1"/>
</dbReference>
<dbReference type="InterPro" id="IPR003846">
    <property type="entry name" value="SelO"/>
</dbReference>
<dbReference type="EC" id="2.7.7.-" evidence="8"/>
<comment type="function">
    <text evidence="8">Nucleotidyltransferase involved in the post-translational modification of proteins. It can catalyze the addition of adenosine monophosphate (AMP) or uridine monophosphate (UMP) to a protein, resulting in modifications known as AMPylation and UMPylation.</text>
</comment>
<feature type="binding site" evidence="8">
    <location>
        <position position="265"/>
    </location>
    <ligand>
        <name>ATP</name>
        <dbReference type="ChEBI" id="CHEBI:30616"/>
    </ligand>
</feature>
<keyword evidence="6 8" id="KW-0067">ATP-binding</keyword>
<feature type="binding site" evidence="8">
    <location>
        <position position="186"/>
    </location>
    <ligand>
        <name>ATP</name>
        <dbReference type="ChEBI" id="CHEBI:30616"/>
    </ligand>
</feature>
<feature type="binding site" evidence="8">
    <location>
        <position position="179"/>
    </location>
    <ligand>
        <name>ATP</name>
        <dbReference type="ChEBI" id="CHEBI:30616"/>
    </ligand>
</feature>
<comment type="cofactor">
    <cofactor evidence="8">
        <name>Mg(2+)</name>
        <dbReference type="ChEBI" id="CHEBI:18420"/>
    </cofactor>
    <cofactor evidence="8">
        <name>Mn(2+)</name>
        <dbReference type="ChEBI" id="CHEBI:29035"/>
    </cofactor>
</comment>
<keyword evidence="3 8" id="KW-0548">Nucleotidyltransferase</keyword>
<comment type="caution">
    <text evidence="9">The sequence shown here is derived from an EMBL/GenBank/DDBJ whole genome shotgun (WGS) entry which is preliminary data.</text>
</comment>
<feature type="binding site" evidence="8">
    <location>
        <position position="265"/>
    </location>
    <ligand>
        <name>Mg(2+)</name>
        <dbReference type="ChEBI" id="CHEBI:18420"/>
    </ligand>
</feature>
<feature type="binding site" evidence="8">
    <location>
        <position position="96"/>
    </location>
    <ligand>
        <name>ATP</name>
        <dbReference type="ChEBI" id="CHEBI:30616"/>
    </ligand>
</feature>
<feature type="binding site" evidence="8">
    <location>
        <position position="95"/>
    </location>
    <ligand>
        <name>ATP</name>
        <dbReference type="ChEBI" id="CHEBI:30616"/>
    </ligand>
</feature>
<sequence length="492" mass="56591">MAYNRTLEKLNFDNTYRQLPDTWYQLREPEPLKNVHLISFNPRVAALLDLDPCQTHPDGLIKYFSGMEPLPGAEPLAMKYTGHQFGHYNPDLGDGRGLLLGEVVNSKGQRWDLHLKGAGRTAFSRFGDGRAVLRSSIREYLVSEAMTGLGIPSTQALCLLGSEEYTRRIGMEPCALVVRVTPCHIRFGHFEYFYYSNRHDDLKRLADYCLDRFYPSLRSHENPYLEMFKEIANRTARLVAWWQAYGFVHGVLNTDNMSIIGETFDYGPFTFLDNYEPDHIANKNDDAGRYAFFRQPAVVLWNMACLAQALLPLVERKALEAELAVFSEQQARFELERKCARLGLLKSKPEDADLIAELWDLFKKDRVDIHRFFSDLVDIPLVDLLSVTDIANYFPTKAPVFLQWLEKYYRRASLEAASPAIRRAQMRSVNPYYILRNYMAEEAIREAEQGDYRKVNELMPLLRCPSDLRPDMTSFTQAPPEWAAAICLTCSS</sequence>
<keyword evidence="10" id="KW-1185">Reference proteome</keyword>
<comment type="catalytic activity">
    <reaction evidence="8">
        <text>L-histidyl-[protein] + UTP = N(tele)-(5'-uridylyl)-L-histidyl-[protein] + diphosphate</text>
        <dbReference type="Rhea" id="RHEA:83891"/>
        <dbReference type="Rhea" id="RHEA-COMP:9745"/>
        <dbReference type="Rhea" id="RHEA-COMP:20239"/>
        <dbReference type="ChEBI" id="CHEBI:29979"/>
        <dbReference type="ChEBI" id="CHEBI:33019"/>
        <dbReference type="ChEBI" id="CHEBI:46398"/>
        <dbReference type="ChEBI" id="CHEBI:233474"/>
    </reaction>
</comment>
<feature type="binding site" evidence="8">
    <location>
        <position position="129"/>
    </location>
    <ligand>
        <name>ATP</name>
        <dbReference type="ChEBI" id="CHEBI:30616"/>
    </ligand>
</feature>
<feature type="binding site" evidence="8">
    <location>
        <position position="256"/>
    </location>
    <ligand>
        <name>Mg(2+)</name>
        <dbReference type="ChEBI" id="CHEBI:18420"/>
    </ligand>
</feature>
<feature type="binding site" evidence="8">
    <location>
        <position position="93"/>
    </location>
    <ligand>
        <name>ATP</name>
        <dbReference type="ChEBI" id="CHEBI:30616"/>
    </ligand>
</feature>
<evidence type="ECO:0000256" key="2">
    <source>
        <dbReference type="ARBA" id="ARBA00022679"/>
    </source>
</evidence>
<protein>
    <recommendedName>
        <fullName evidence="8">Protein nucleotidyltransferase YdiU</fullName>
        <ecNumber evidence="8">2.7.7.-</ecNumber>
    </recommendedName>
    <alternativeName>
        <fullName evidence="8">Protein adenylyltransferase YdiU</fullName>
        <ecNumber evidence="8">2.7.7.108</ecNumber>
    </alternativeName>
    <alternativeName>
        <fullName evidence="8">Protein uridylyltransferase YdiU</fullName>
        <ecNumber evidence="8">2.7.7.-</ecNumber>
    </alternativeName>
</protein>
<keyword evidence="8" id="KW-0464">Manganese</keyword>
<evidence type="ECO:0000256" key="5">
    <source>
        <dbReference type="ARBA" id="ARBA00022741"/>
    </source>
</evidence>
<dbReference type="PANTHER" id="PTHR32057">
    <property type="entry name" value="PROTEIN ADENYLYLTRANSFERASE SELO, MITOCHONDRIAL"/>
    <property type="match status" value="1"/>
</dbReference>
<dbReference type="AlphaFoldDB" id="A0A364NNG8"/>
<evidence type="ECO:0000256" key="6">
    <source>
        <dbReference type="ARBA" id="ARBA00022840"/>
    </source>
</evidence>
<feature type="binding site" evidence="8">
    <location>
        <position position="128"/>
    </location>
    <ligand>
        <name>ATP</name>
        <dbReference type="ChEBI" id="CHEBI:30616"/>
    </ligand>
</feature>
<keyword evidence="5 8" id="KW-0547">Nucleotide-binding</keyword>
<dbReference type="HAMAP" id="MF_00692">
    <property type="entry name" value="SelO"/>
    <property type="match status" value="1"/>
</dbReference>
<dbReference type="EMBL" id="QKRX01000004">
    <property type="protein sequence ID" value="RAU18427.1"/>
    <property type="molecule type" value="Genomic_DNA"/>
</dbReference>